<protein>
    <recommendedName>
        <fullName evidence="4">Coth-domain-containing protein</fullName>
    </recommendedName>
</protein>
<dbReference type="EMBL" id="MCOG01000247">
    <property type="protein sequence ID" value="ORY22473.1"/>
    <property type="molecule type" value="Genomic_DNA"/>
</dbReference>
<keyword evidence="3" id="KW-1185">Reference proteome</keyword>
<evidence type="ECO:0000313" key="2">
    <source>
        <dbReference type="EMBL" id="ORY22473.1"/>
    </source>
</evidence>
<evidence type="ECO:0008006" key="4">
    <source>
        <dbReference type="Google" id="ProtNLM"/>
    </source>
</evidence>
<proteinExistence type="predicted"/>
<dbReference type="InterPro" id="IPR014867">
    <property type="entry name" value="Spore_coat_CotH_CotH2/3/7"/>
</dbReference>
<gene>
    <name evidence="2" type="ORF">LY90DRAFT_430803</name>
</gene>
<dbReference type="AlphaFoldDB" id="A0A1Y2AIR5"/>
<evidence type="ECO:0000313" key="3">
    <source>
        <dbReference type="Proteomes" id="UP000193920"/>
    </source>
</evidence>
<reference evidence="2 3" key="1">
    <citation type="submission" date="2016-08" db="EMBL/GenBank/DDBJ databases">
        <title>A Parts List for Fungal Cellulosomes Revealed by Comparative Genomics.</title>
        <authorList>
            <consortium name="DOE Joint Genome Institute"/>
            <person name="Haitjema C.H."/>
            <person name="Gilmore S.P."/>
            <person name="Henske J.K."/>
            <person name="Solomon K.V."/>
            <person name="De Groot R."/>
            <person name="Kuo A."/>
            <person name="Mondo S.J."/>
            <person name="Salamov A.A."/>
            <person name="Labutti K."/>
            <person name="Zhao Z."/>
            <person name="Chiniquy J."/>
            <person name="Barry K."/>
            <person name="Brewer H.M."/>
            <person name="Purvine S.O."/>
            <person name="Wright A.T."/>
            <person name="Boxma B."/>
            <person name="Van Alen T."/>
            <person name="Hackstein J.H."/>
            <person name="Baker S.E."/>
            <person name="Grigoriev I.V."/>
            <person name="O'Malley M.A."/>
        </authorList>
    </citation>
    <scope>NUCLEOTIDE SEQUENCE [LARGE SCALE GENOMIC DNA]</scope>
    <source>
        <strain evidence="2 3">G1</strain>
    </source>
</reference>
<organism evidence="2 3">
    <name type="scientific">Neocallimastix californiae</name>
    <dbReference type="NCBI Taxonomy" id="1754190"/>
    <lineage>
        <taxon>Eukaryota</taxon>
        <taxon>Fungi</taxon>
        <taxon>Fungi incertae sedis</taxon>
        <taxon>Chytridiomycota</taxon>
        <taxon>Chytridiomycota incertae sedis</taxon>
        <taxon>Neocallimastigomycetes</taxon>
        <taxon>Neocallimastigales</taxon>
        <taxon>Neocallimastigaceae</taxon>
        <taxon>Neocallimastix</taxon>
    </lineage>
</organism>
<feature type="region of interest" description="Disordered" evidence="1">
    <location>
        <begin position="385"/>
        <end position="427"/>
    </location>
</feature>
<dbReference type="OrthoDB" id="10267127at2759"/>
<accession>A0A1Y2AIR5</accession>
<sequence>MSSHYYPKLAYNVKIRGKDQLFGRKQFRIRSDIRDPSMMRSKLYCDVSNRLGFVNSASANYVKVKMNNEDLGFYVIIDSIKMTYVDIEYNDPDTTDLIQCKYIFVFLDYNSTYINCVNENEDNPDMTNFGVLLNTLDNANSIREINEIFDVENFLKNMILEWLTASWDHLTLMGHNYNVYKIPDGKWTYSVYDYDTTFGGELGLGLFFRVPEPLYYDDPDTWFKVKFENWINNNQHIMQVIMNDENNPFLEYLQEIINNAFNPVLLFKRIDEIKEFISPYVKEDRTPDKNGKLPGRLNEASINYDYSYKHFEGVTEFSTIQTHFNGLYGYSYGLKKWILDKFVFVCENYDIDCSVGQEYLDSYKFSSFRDAYEITTGDVEELESTKSISTDTEITTTTTATATTTSETSDNKTINDDNLNDENKDESNSANQIHINSLLIILLMNVVVFML</sequence>
<dbReference type="Pfam" id="PF08757">
    <property type="entry name" value="CotH"/>
    <property type="match status" value="1"/>
</dbReference>
<feature type="compositionally biased region" description="Basic and acidic residues" evidence="1">
    <location>
        <begin position="409"/>
        <end position="427"/>
    </location>
</feature>
<dbReference type="Proteomes" id="UP000193920">
    <property type="component" value="Unassembled WGS sequence"/>
</dbReference>
<feature type="compositionally biased region" description="Low complexity" evidence="1">
    <location>
        <begin position="385"/>
        <end position="408"/>
    </location>
</feature>
<name>A0A1Y2AIR5_9FUNG</name>
<dbReference type="PANTHER" id="PTHR40050">
    <property type="entry name" value="INNER SPORE COAT PROTEIN H"/>
    <property type="match status" value="1"/>
</dbReference>
<dbReference type="PANTHER" id="PTHR40050:SF1">
    <property type="entry name" value="INNER SPORE COAT PROTEIN H"/>
    <property type="match status" value="1"/>
</dbReference>
<evidence type="ECO:0000256" key="1">
    <source>
        <dbReference type="SAM" id="MobiDB-lite"/>
    </source>
</evidence>
<comment type="caution">
    <text evidence="2">The sequence shown here is derived from an EMBL/GenBank/DDBJ whole genome shotgun (WGS) entry which is preliminary data.</text>
</comment>